<dbReference type="Gene3D" id="3.40.50.720">
    <property type="entry name" value="NAD(P)-binding Rossmann-like Domain"/>
    <property type="match status" value="1"/>
</dbReference>
<organism evidence="5 6">
    <name type="scientific">Acer saccharum</name>
    <name type="common">Sugar maple</name>
    <dbReference type="NCBI Taxonomy" id="4024"/>
    <lineage>
        <taxon>Eukaryota</taxon>
        <taxon>Viridiplantae</taxon>
        <taxon>Streptophyta</taxon>
        <taxon>Embryophyta</taxon>
        <taxon>Tracheophyta</taxon>
        <taxon>Spermatophyta</taxon>
        <taxon>Magnoliopsida</taxon>
        <taxon>eudicotyledons</taxon>
        <taxon>Gunneridae</taxon>
        <taxon>Pentapetalae</taxon>
        <taxon>rosids</taxon>
        <taxon>malvids</taxon>
        <taxon>Sapindales</taxon>
        <taxon>Sapindaceae</taxon>
        <taxon>Hippocastanoideae</taxon>
        <taxon>Acereae</taxon>
        <taxon>Acer</taxon>
    </lineage>
</organism>
<dbReference type="Pfam" id="PF01370">
    <property type="entry name" value="Epimerase"/>
    <property type="match status" value="1"/>
</dbReference>
<comment type="caution">
    <text evidence="5">The sequence shown here is derived from an EMBL/GenBank/DDBJ whole genome shotgun (WGS) entry which is preliminary data.</text>
</comment>
<keyword evidence="6" id="KW-1185">Reference proteome</keyword>
<dbReference type="PANTHER" id="PTHR10366:SF852">
    <property type="entry name" value="CINNAMOYL-COA REDUCTASE CAD2"/>
    <property type="match status" value="1"/>
</dbReference>
<comment type="similarity">
    <text evidence="3">Belongs to the NAD(P)-dependent epimerase/dehydratase family. Dihydroflavonol-4-reductase subfamily.</text>
</comment>
<reference evidence="5" key="1">
    <citation type="journal article" date="2022" name="Plant J.">
        <title>Strategies of tolerance reflected in two North American maple genomes.</title>
        <authorList>
            <person name="McEvoy S.L."/>
            <person name="Sezen U.U."/>
            <person name="Trouern-Trend A."/>
            <person name="McMahon S.M."/>
            <person name="Schaberg P.G."/>
            <person name="Yang J."/>
            <person name="Wegrzyn J.L."/>
            <person name="Swenson N.G."/>
        </authorList>
    </citation>
    <scope>NUCLEOTIDE SEQUENCE</scope>
    <source>
        <strain evidence="5">NS2018</strain>
    </source>
</reference>
<dbReference type="InterPro" id="IPR001509">
    <property type="entry name" value="Epimerase_deHydtase"/>
</dbReference>
<keyword evidence="2" id="KW-0560">Oxidoreductase</keyword>
<evidence type="ECO:0000313" key="6">
    <source>
        <dbReference type="Proteomes" id="UP001168877"/>
    </source>
</evidence>
<sequence length="323" mass="35474">MSGEGKVVCVTGGAGYIASWLVKKLLQHGYTVKATVLDPNDPMETEHLLALDGAKERLEIFKANLLEEGSFDSAVDACDGVFHTASPVLFSANDPQADIVDTAVKGTLNVLKSCAKSPSVKRVIYTSSMAAVMCNRKPITPDTVVDENWFSDPAVCENMKNWYALSKTLAEGAAWKFTEENGIDLVTLNPGMVIGTLLQPTLNLSVEIILKLVNGDQSFPSPYRLVDVRDVANAHIQALELPSASGRYCIVESNRSSTETLEILRQLFPTLHLPTKLEDEKPNEPTYKVSRERAESLGINFISWEVSLKDTIESFKEKGFLTF</sequence>
<protein>
    <recommendedName>
        <fullName evidence="4">NAD-dependent epimerase/dehydratase domain-containing protein</fullName>
    </recommendedName>
</protein>
<accession>A0AA39RLK8</accession>
<dbReference type="FunFam" id="3.40.50.720:FF:000085">
    <property type="entry name" value="Dihydroflavonol reductase"/>
    <property type="match status" value="1"/>
</dbReference>
<proteinExistence type="inferred from homology"/>
<reference evidence="5" key="2">
    <citation type="submission" date="2023-06" db="EMBL/GenBank/DDBJ databases">
        <authorList>
            <person name="Swenson N.G."/>
            <person name="Wegrzyn J.L."/>
            <person name="Mcevoy S.L."/>
        </authorList>
    </citation>
    <scope>NUCLEOTIDE SEQUENCE</scope>
    <source>
        <strain evidence="5">NS2018</strain>
        <tissue evidence="5">Leaf</tissue>
    </source>
</reference>
<dbReference type="EMBL" id="JAUESC010000387">
    <property type="protein sequence ID" value="KAK0574727.1"/>
    <property type="molecule type" value="Genomic_DNA"/>
</dbReference>
<gene>
    <name evidence="5" type="ORF">LWI29_028142</name>
</gene>
<dbReference type="SUPFAM" id="SSF51735">
    <property type="entry name" value="NAD(P)-binding Rossmann-fold domains"/>
    <property type="match status" value="1"/>
</dbReference>
<dbReference type="Proteomes" id="UP001168877">
    <property type="component" value="Unassembled WGS sequence"/>
</dbReference>
<keyword evidence="1" id="KW-0521">NADP</keyword>
<evidence type="ECO:0000256" key="1">
    <source>
        <dbReference type="ARBA" id="ARBA00022857"/>
    </source>
</evidence>
<name>A0AA39RLK8_ACESA</name>
<dbReference type="InterPro" id="IPR050425">
    <property type="entry name" value="NAD(P)_dehydrat-like"/>
</dbReference>
<evidence type="ECO:0000256" key="3">
    <source>
        <dbReference type="ARBA" id="ARBA00023445"/>
    </source>
</evidence>
<dbReference type="AlphaFoldDB" id="A0AA39RLK8"/>
<dbReference type="InterPro" id="IPR036291">
    <property type="entry name" value="NAD(P)-bd_dom_sf"/>
</dbReference>
<dbReference type="GO" id="GO:0016616">
    <property type="term" value="F:oxidoreductase activity, acting on the CH-OH group of donors, NAD or NADP as acceptor"/>
    <property type="evidence" value="ECO:0007669"/>
    <property type="project" value="TreeGrafter"/>
</dbReference>
<dbReference type="PANTHER" id="PTHR10366">
    <property type="entry name" value="NAD DEPENDENT EPIMERASE/DEHYDRATASE"/>
    <property type="match status" value="1"/>
</dbReference>
<feature type="domain" description="NAD-dependent epimerase/dehydratase" evidence="4">
    <location>
        <begin position="8"/>
        <end position="245"/>
    </location>
</feature>
<evidence type="ECO:0000256" key="2">
    <source>
        <dbReference type="ARBA" id="ARBA00023002"/>
    </source>
</evidence>
<dbReference type="CDD" id="cd08958">
    <property type="entry name" value="FR_SDR_e"/>
    <property type="match status" value="1"/>
</dbReference>
<evidence type="ECO:0000313" key="5">
    <source>
        <dbReference type="EMBL" id="KAK0574727.1"/>
    </source>
</evidence>
<evidence type="ECO:0000259" key="4">
    <source>
        <dbReference type="Pfam" id="PF01370"/>
    </source>
</evidence>